<dbReference type="InterPro" id="IPR035919">
    <property type="entry name" value="EAL_sf"/>
</dbReference>
<feature type="domain" description="EAL" evidence="1">
    <location>
        <begin position="1"/>
        <end position="177"/>
    </location>
</feature>
<sequence>MVQNKILSLLELNSEISISINIHPQQLFYTETFLMFKNLQHYSNRILIEITEDDTKPSIACKLDIFLTDKIIEIKKMQFSVALDDVSTGIYSFKNIRPLLDKIDMIKLSYISLEKLPQKDISCLINFWSEIANKLGIDFVVEGVENINIHKYLLDNVICLQQGFYLSKPFSASKLIT</sequence>
<dbReference type="PANTHER" id="PTHR33121">
    <property type="entry name" value="CYCLIC DI-GMP PHOSPHODIESTERASE PDEF"/>
    <property type="match status" value="1"/>
</dbReference>
<dbReference type="InterPro" id="IPR001633">
    <property type="entry name" value="EAL_dom"/>
</dbReference>
<keyword evidence="3" id="KW-1185">Reference proteome</keyword>
<reference evidence="2 3" key="2">
    <citation type="submission" date="2024-03" db="EMBL/GenBank/DDBJ databases">
        <title>The Genome Sequence of Enterococcus sp. DIV2402.</title>
        <authorList>
            <consortium name="The Broad Institute Genomics Platform"/>
            <consortium name="The Broad Institute Microbial Omics Core"/>
            <consortium name="The Broad Institute Genomic Center for Infectious Diseases"/>
            <person name="Earl A."/>
            <person name="Manson A."/>
            <person name="Gilmore M."/>
            <person name="Schwartman J."/>
            <person name="Shea T."/>
            <person name="Abouelleil A."/>
            <person name="Cao P."/>
            <person name="Chapman S."/>
            <person name="Cusick C."/>
            <person name="Young S."/>
            <person name="Neafsey D."/>
            <person name="Nusbaum C."/>
            <person name="Birren B."/>
        </authorList>
    </citation>
    <scope>NUCLEOTIDE SEQUENCE [LARGE SCALE GENOMIC DNA]</scope>
    <source>
        <strain evidence="2 3">DIV2402</strain>
    </source>
</reference>
<dbReference type="RefSeq" id="WP_339076165.1">
    <property type="nucleotide sequence ID" value="NZ_CP147251.1"/>
</dbReference>
<dbReference type="PROSITE" id="PS50883">
    <property type="entry name" value="EAL"/>
    <property type="match status" value="1"/>
</dbReference>
<dbReference type="InterPro" id="IPR050706">
    <property type="entry name" value="Cyclic-di-GMP_PDE-like"/>
</dbReference>
<evidence type="ECO:0000259" key="1">
    <source>
        <dbReference type="PROSITE" id="PS50883"/>
    </source>
</evidence>
<dbReference type="Proteomes" id="UP000664701">
    <property type="component" value="Chromosome"/>
</dbReference>
<gene>
    <name evidence="2" type="ORF">DOK78_002200</name>
</gene>
<proteinExistence type="predicted"/>
<accession>A0ABZ2SPW5</accession>
<protein>
    <recommendedName>
        <fullName evidence="1">EAL domain-containing protein</fullName>
    </recommendedName>
</protein>
<dbReference type="Gene3D" id="3.20.20.450">
    <property type="entry name" value="EAL domain"/>
    <property type="match status" value="1"/>
</dbReference>
<organism evidence="2 3">
    <name type="scientific">Candidatus Enterococcus lowellii</name>
    <dbReference type="NCBI Taxonomy" id="2230877"/>
    <lineage>
        <taxon>Bacteria</taxon>
        <taxon>Bacillati</taxon>
        <taxon>Bacillota</taxon>
        <taxon>Bacilli</taxon>
        <taxon>Lactobacillales</taxon>
        <taxon>Enterococcaceae</taxon>
        <taxon>Enterococcus</taxon>
    </lineage>
</organism>
<dbReference type="EMBL" id="CP147251">
    <property type="protein sequence ID" value="WYJ77562.1"/>
    <property type="molecule type" value="Genomic_DNA"/>
</dbReference>
<dbReference type="Pfam" id="PF00563">
    <property type="entry name" value="EAL"/>
    <property type="match status" value="1"/>
</dbReference>
<dbReference type="PANTHER" id="PTHR33121:SF70">
    <property type="entry name" value="SIGNALING PROTEIN YKOW"/>
    <property type="match status" value="1"/>
</dbReference>
<name>A0ABZ2SPW5_9ENTE</name>
<evidence type="ECO:0000313" key="2">
    <source>
        <dbReference type="EMBL" id="WYJ77562.1"/>
    </source>
</evidence>
<reference evidence="2 3" key="1">
    <citation type="submission" date="2021-03" db="EMBL/GenBank/DDBJ databases">
        <authorList>
            <person name="Gilmore M.S."/>
            <person name="Schwartzman J."/>
            <person name="Van Tyne D."/>
            <person name="Martin M."/>
            <person name="Earl A.M."/>
            <person name="Manson A.L."/>
            <person name="Straub T."/>
            <person name="Salamzade R."/>
            <person name="Saavedra J."/>
            <person name="Lebreton F."/>
            <person name="Prichula J."/>
            <person name="Schaufler K."/>
            <person name="Gaca A."/>
            <person name="Sgardioli B."/>
            <person name="Wagenaar J."/>
            <person name="Strong T."/>
        </authorList>
    </citation>
    <scope>NUCLEOTIDE SEQUENCE [LARGE SCALE GENOMIC DNA]</scope>
    <source>
        <strain evidence="2 3">DIV2402</strain>
    </source>
</reference>
<evidence type="ECO:0000313" key="3">
    <source>
        <dbReference type="Proteomes" id="UP000664701"/>
    </source>
</evidence>
<dbReference type="SUPFAM" id="SSF141868">
    <property type="entry name" value="EAL domain-like"/>
    <property type="match status" value="1"/>
</dbReference>